<dbReference type="RefSeq" id="WP_282586539.1">
    <property type="nucleotide sequence ID" value="NZ_JAMOIM010000013.1"/>
</dbReference>
<keyword evidence="1" id="KW-0521">NADP</keyword>
<feature type="domain" description="Enoyl reductase (ER)" evidence="3">
    <location>
        <begin position="10"/>
        <end position="340"/>
    </location>
</feature>
<dbReference type="PROSITE" id="PS01162">
    <property type="entry name" value="QOR_ZETA_CRYSTAL"/>
    <property type="match status" value="1"/>
</dbReference>
<evidence type="ECO:0000256" key="1">
    <source>
        <dbReference type="ARBA" id="ARBA00022857"/>
    </source>
</evidence>
<dbReference type="Pfam" id="PF08240">
    <property type="entry name" value="ADH_N"/>
    <property type="match status" value="1"/>
</dbReference>
<gene>
    <name evidence="4" type="ORF">M8523_19315</name>
</gene>
<organism evidence="4 5">
    <name type="scientific">Lichenifustis flavocetrariae</name>
    <dbReference type="NCBI Taxonomy" id="2949735"/>
    <lineage>
        <taxon>Bacteria</taxon>
        <taxon>Pseudomonadati</taxon>
        <taxon>Pseudomonadota</taxon>
        <taxon>Alphaproteobacteria</taxon>
        <taxon>Hyphomicrobiales</taxon>
        <taxon>Lichenihabitantaceae</taxon>
        <taxon>Lichenifustis</taxon>
    </lineage>
</organism>
<dbReference type="GO" id="GO:0008270">
    <property type="term" value="F:zinc ion binding"/>
    <property type="evidence" value="ECO:0007669"/>
    <property type="project" value="InterPro"/>
</dbReference>
<dbReference type="InterPro" id="IPR013149">
    <property type="entry name" value="ADH-like_C"/>
</dbReference>
<dbReference type="Proteomes" id="UP001165667">
    <property type="component" value="Unassembled WGS sequence"/>
</dbReference>
<dbReference type="SUPFAM" id="SSF50129">
    <property type="entry name" value="GroES-like"/>
    <property type="match status" value="1"/>
</dbReference>
<evidence type="ECO:0000313" key="4">
    <source>
        <dbReference type="EMBL" id="MCW6510172.1"/>
    </source>
</evidence>
<keyword evidence="5" id="KW-1185">Reference proteome</keyword>
<dbReference type="PANTHER" id="PTHR48106:SF18">
    <property type="entry name" value="QUINONE OXIDOREDUCTASE PIG3"/>
    <property type="match status" value="1"/>
</dbReference>
<sequence>MKAIVLREHGGLEQLRYETVADPVPAAKQVVVRVRASGLNHCDIDVRNGTFGVQHKLPHVMGVDAAGEVLAVGGDVTLWKVGDRVAPHFMVSCGHCANCRNGRENICENADILGVTVWGGYAEKLVVPESNLIALPDTVSFVDAAASMVPFATAWEALITTARLQAGETVLINAAGGGVGSHAVQIARLAGARVIASVGADDKADKVMALGADAVINYRSETLVDGVKRLTGGRGVDVAFDGVGGDILKQSLKALADGGRLASIGAHGGEVVDIDMIEFFRKHITLLGCGRSTREIAATVLGLMAAGRLKPVLQGTYPLERAAEAQALMESRNFFGRIILQPAA</sequence>
<dbReference type="InterPro" id="IPR013154">
    <property type="entry name" value="ADH-like_N"/>
</dbReference>
<dbReference type="SUPFAM" id="SSF51735">
    <property type="entry name" value="NAD(P)-binding Rossmann-fold domains"/>
    <property type="match status" value="1"/>
</dbReference>
<evidence type="ECO:0000313" key="5">
    <source>
        <dbReference type="Proteomes" id="UP001165667"/>
    </source>
</evidence>
<evidence type="ECO:0000256" key="2">
    <source>
        <dbReference type="ARBA" id="ARBA00023002"/>
    </source>
</evidence>
<proteinExistence type="predicted"/>
<dbReference type="GO" id="GO:0070402">
    <property type="term" value="F:NADPH binding"/>
    <property type="evidence" value="ECO:0007669"/>
    <property type="project" value="TreeGrafter"/>
</dbReference>
<dbReference type="InterPro" id="IPR002364">
    <property type="entry name" value="Quin_OxRdtase/zeta-crystal_CS"/>
</dbReference>
<keyword evidence="2" id="KW-0560">Oxidoreductase</keyword>
<reference evidence="4" key="1">
    <citation type="submission" date="2022-05" db="EMBL/GenBank/DDBJ databases">
        <authorList>
            <person name="Pankratov T."/>
        </authorList>
    </citation>
    <scope>NUCLEOTIDE SEQUENCE</scope>
    <source>
        <strain evidence="4">BP6-180914</strain>
    </source>
</reference>
<dbReference type="PANTHER" id="PTHR48106">
    <property type="entry name" value="QUINONE OXIDOREDUCTASE PIG3-RELATED"/>
    <property type="match status" value="1"/>
</dbReference>
<dbReference type="Gene3D" id="3.90.180.10">
    <property type="entry name" value="Medium-chain alcohol dehydrogenases, catalytic domain"/>
    <property type="match status" value="1"/>
</dbReference>
<protein>
    <submittedName>
        <fullName evidence="4">Alcohol dehydrogenase catalytic domain-containing protein</fullName>
    </submittedName>
</protein>
<comment type="caution">
    <text evidence="4">The sequence shown here is derived from an EMBL/GenBank/DDBJ whole genome shotgun (WGS) entry which is preliminary data.</text>
</comment>
<name>A0AA42CP83_9HYPH</name>
<dbReference type="InterPro" id="IPR020843">
    <property type="entry name" value="ER"/>
</dbReference>
<accession>A0AA42CP83</accession>
<dbReference type="SMART" id="SM00829">
    <property type="entry name" value="PKS_ER"/>
    <property type="match status" value="1"/>
</dbReference>
<dbReference type="EMBL" id="JAMOIM010000013">
    <property type="protein sequence ID" value="MCW6510172.1"/>
    <property type="molecule type" value="Genomic_DNA"/>
</dbReference>
<dbReference type="AlphaFoldDB" id="A0AA42CP83"/>
<dbReference type="Pfam" id="PF00107">
    <property type="entry name" value="ADH_zinc_N"/>
    <property type="match status" value="1"/>
</dbReference>
<evidence type="ECO:0000259" key="3">
    <source>
        <dbReference type="SMART" id="SM00829"/>
    </source>
</evidence>
<dbReference type="GO" id="GO:0016651">
    <property type="term" value="F:oxidoreductase activity, acting on NAD(P)H"/>
    <property type="evidence" value="ECO:0007669"/>
    <property type="project" value="TreeGrafter"/>
</dbReference>
<dbReference type="InterPro" id="IPR011032">
    <property type="entry name" value="GroES-like_sf"/>
</dbReference>
<dbReference type="InterPro" id="IPR036291">
    <property type="entry name" value="NAD(P)-bd_dom_sf"/>
</dbReference>